<feature type="coiled-coil region" evidence="10">
    <location>
        <begin position="488"/>
        <end position="536"/>
    </location>
</feature>
<evidence type="ECO:0000259" key="13">
    <source>
        <dbReference type="PROSITE" id="PS50885"/>
    </source>
</evidence>
<proteinExistence type="inferred from homology"/>
<evidence type="ECO:0000256" key="7">
    <source>
        <dbReference type="ARBA" id="ARBA00023224"/>
    </source>
</evidence>
<dbReference type="Gene3D" id="1.10.8.500">
    <property type="entry name" value="HAMP domain in histidine kinase"/>
    <property type="match status" value="1"/>
</dbReference>
<dbReference type="Proteomes" id="UP000233458">
    <property type="component" value="Chromosome"/>
</dbReference>
<feature type="domain" description="Methyl-accepting transducer" evidence="12">
    <location>
        <begin position="487"/>
        <end position="723"/>
    </location>
</feature>
<accession>A0ABN5FAV8</accession>
<evidence type="ECO:0000256" key="6">
    <source>
        <dbReference type="ARBA" id="ARBA00023136"/>
    </source>
</evidence>
<comment type="subcellular location">
    <subcellularLocation>
        <location evidence="1">Cell membrane</location>
        <topology evidence="1">Multi-pass membrane protein</topology>
    </subcellularLocation>
</comment>
<dbReference type="InterPro" id="IPR033479">
    <property type="entry name" value="dCache_1"/>
</dbReference>
<feature type="transmembrane region" description="Helical" evidence="11">
    <location>
        <begin position="369"/>
        <end position="392"/>
    </location>
</feature>
<evidence type="ECO:0000256" key="10">
    <source>
        <dbReference type="SAM" id="Coils"/>
    </source>
</evidence>
<dbReference type="InterPro" id="IPR004089">
    <property type="entry name" value="MCPsignal_dom"/>
</dbReference>
<dbReference type="PROSITE" id="PS50111">
    <property type="entry name" value="CHEMOTAXIS_TRANSDUC_2"/>
    <property type="match status" value="1"/>
</dbReference>
<gene>
    <name evidence="14" type="ORF">CSC3H3_03480</name>
</gene>
<dbReference type="SUPFAM" id="SSF58104">
    <property type="entry name" value="Methyl-accepting chemotaxis protein (MCP) signaling domain"/>
    <property type="match status" value="1"/>
</dbReference>
<dbReference type="PROSITE" id="PS50885">
    <property type="entry name" value="HAMP"/>
    <property type="match status" value="1"/>
</dbReference>
<protein>
    <submittedName>
        <fullName evidence="14">Methyl-accepting chemotaxis protein</fullName>
    </submittedName>
</protein>
<evidence type="ECO:0000256" key="8">
    <source>
        <dbReference type="ARBA" id="ARBA00029447"/>
    </source>
</evidence>
<comment type="similarity">
    <text evidence="8">Belongs to the methyl-accepting chemotaxis (MCP) protein family.</text>
</comment>
<evidence type="ECO:0000256" key="3">
    <source>
        <dbReference type="ARBA" id="ARBA00022500"/>
    </source>
</evidence>
<dbReference type="Pfam" id="PF02743">
    <property type="entry name" value="dCache_1"/>
    <property type="match status" value="1"/>
</dbReference>
<evidence type="ECO:0000256" key="11">
    <source>
        <dbReference type="SAM" id="Phobius"/>
    </source>
</evidence>
<keyword evidence="7 9" id="KW-0807">Transducer</keyword>
<evidence type="ECO:0000256" key="1">
    <source>
        <dbReference type="ARBA" id="ARBA00004651"/>
    </source>
</evidence>
<keyword evidence="4 11" id="KW-0812">Transmembrane</keyword>
<evidence type="ECO:0000256" key="9">
    <source>
        <dbReference type="PROSITE-ProRule" id="PRU00284"/>
    </source>
</evidence>
<keyword evidence="3" id="KW-0145">Chemotaxis</keyword>
<dbReference type="PANTHER" id="PTHR32089:SF112">
    <property type="entry name" value="LYSOZYME-LIKE PROTEIN-RELATED"/>
    <property type="match status" value="1"/>
</dbReference>
<dbReference type="Pfam" id="PF00672">
    <property type="entry name" value="HAMP"/>
    <property type="match status" value="1"/>
</dbReference>
<organism evidence="14 15">
    <name type="scientific">Thalassospira marina</name>
    <dbReference type="NCBI Taxonomy" id="2048283"/>
    <lineage>
        <taxon>Bacteria</taxon>
        <taxon>Pseudomonadati</taxon>
        <taxon>Pseudomonadota</taxon>
        <taxon>Alphaproteobacteria</taxon>
        <taxon>Rhodospirillales</taxon>
        <taxon>Thalassospiraceae</taxon>
        <taxon>Thalassospira</taxon>
    </lineage>
</organism>
<evidence type="ECO:0000256" key="5">
    <source>
        <dbReference type="ARBA" id="ARBA00022989"/>
    </source>
</evidence>
<dbReference type="SMART" id="SM00304">
    <property type="entry name" value="HAMP"/>
    <property type="match status" value="1"/>
</dbReference>
<dbReference type="Pfam" id="PF00015">
    <property type="entry name" value="MCPsignal"/>
    <property type="match status" value="1"/>
</dbReference>
<keyword evidence="15" id="KW-1185">Reference proteome</keyword>
<sequence length="743" mass="79711">MKTANSAILPPVHPGEGGISASLGITMISLKTSRISFRLPAIIIGLIAISCLAIVAILSFRFSEDRVTAIGDRLAAMNNARQVALQDYLGAIGEDLDVQAKSPLTLDALADFKAAWGELGNNPTETLQKLYITDNPNPMGEKHRLDQAKDGSDWSVKHGFYHQYFRNLLEKRGYYDIFLFSPAGDVIYTVFKEEDFATNVMTGKWRDTDLGKVFRASVEQKQAGKPAFVDFHPYAPSHDAPASFISEAVFDAQGKLAGVIAFQMPIDRINHIMQVSVGMGESGETYLVGDDNLMRSDSRFSTESTILKTSVTGETVDLALAGQTGTEQIDDYRGVPVISSYAPLTFLGTTWAILSEMDTAEAMGPVKSALWSALLITLIILVVAAIIALVFVKSITRPIDRIVRGLTELADGNLDIKVFGVGRRDEIGDIANCMDVFKLNMQHTREMERQAEHAKEQARETKRREMEALAAEFERSVGSIVKLVSTSASDLQMTAESLNASLDQTNNQAGAVAAAADEASRNVENVAAACEQMQRAVQQIGDQAGHSSSLANRAVNNVNSTRIAAEGLEGAVQRIGEMVAMIEDIASQTNLLALNATIEAARAGEAGKGFAVVASEVKNLANQTARVITEITDQIDEIQTVTRTTVGSIRDISGVIDESLQSAETISSTVAQQEASTNEISQNMAEAAQGTNDVSGAITRVSEAATQGGAAAAQVLSNASHLSSSAVSLQKEVDLFLRQIRSA</sequence>
<dbReference type="Gene3D" id="1.10.287.950">
    <property type="entry name" value="Methyl-accepting chemotaxis protein"/>
    <property type="match status" value="1"/>
</dbReference>
<dbReference type="CDD" id="cd18774">
    <property type="entry name" value="PDC2_HK_sensor"/>
    <property type="match status" value="1"/>
</dbReference>
<feature type="transmembrane region" description="Helical" evidence="11">
    <location>
        <begin position="37"/>
        <end position="60"/>
    </location>
</feature>
<evidence type="ECO:0000313" key="14">
    <source>
        <dbReference type="EMBL" id="AUG51882.1"/>
    </source>
</evidence>
<dbReference type="SMART" id="SM00283">
    <property type="entry name" value="MA"/>
    <property type="match status" value="1"/>
</dbReference>
<dbReference type="CDD" id="cd06225">
    <property type="entry name" value="HAMP"/>
    <property type="match status" value="1"/>
</dbReference>
<dbReference type="Gene3D" id="3.30.450.20">
    <property type="entry name" value="PAS domain"/>
    <property type="match status" value="1"/>
</dbReference>
<evidence type="ECO:0000256" key="4">
    <source>
        <dbReference type="ARBA" id="ARBA00022692"/>
    </source>
</evidence>
<evidence type="ECO:0000313" key="15">
    <source>
        <dbReference type="Proteomes" id="UP000233458"/>
    </source>
</evidence>
<dbReference type="EMBL" id="CP024199">
    <property type="protein sequence ID" value="AUG51882.1"/>
    <property type="molecule type" value="Genomic_DNA"/>
</dbReference>
<keyword evidence="6 11" id="KW-0472">Membrane</keyword>
<name>A0ABN5FAV8_9PROT</name>
<reference evidence="14 15" key="1">
    <citation type="submission" date="2017-10" db="EMBL/GenBank/DDBJ databases">
        <title>Biodiversity and function of Thalassospira species in the particle-attached aromatic-hydrocarbon-degrading consortia from the surface seawater of the China South Sea.</title>
        <authorList>
            <person name="Dong C."/>
            <person name="Liu R."/>
            <person name="Shao Z."/>
        </authorList>
    </citation>
    <scope>NUCLEOTIDE SEQUENCE [LARGE SCALE GENOMIC DNA]</scope>
    <source>
        <strain evidence="14 15">CSC3H3</strain>
    </source>
</reference>
<keyword evidence="5 11" id="KW-1133">Transmembrane helix</keyword>
<dbReference type="InterPro" id="IPR003660">
    <property type="entry name" value="HAMP_dom"/>
</dbReference>
<dbReference type="PANTHER" id="PTHR32089">
    <property type="entry name" value="METHYL-ACCEPTING CHEMOTAXIS PROTEIN MCPB"/>
    <property type="match status" value="1"/>
</dbReference>
<keyword evidence="10" id="KW-0175">Coiled coil</keyword>
<feature type="domain" description="HAMP" evidence="13">
    <location>
        <begin position="393"/>
        <end position="446"/>
    </location>
</feature>
<keyword evidence="2" id="KW-1003">Cell membrane</keyword>
<evidence type="ECO:0000256" key="2">
    <source>
        <dbReference type="ARBA" id="ARBA00022475"/>
    </source>
</evidence>
<evidence type="ECO:0000259" key="12">
    <source>
        <dbReference type="PROSITE" id="PS50111"/>
    </source>
</evidence>